<dbReference type="EMBL" id="DSPX01000252">
    <property type="protein sequence ID" value="HGG03677.1"/>
    <property type="molecule type" value="Genomic_DNA"/>
</dbReference>
<dbReference type="PIRSF" id="PIRSF018008">
    <property type="entry name" value="UCP018008"/>
    <property type="match status" value="1"/>
</dbReference>
<gene>
    <name evidence="1" type="ORF">ENR15_24330</name>
</gene>
<reference evidence="1" key="1">
    <citation type="journal article" date="2020" name="mSystems">
        <title>Genome- and Community-Level Interaction Insights into Carbon Utilization and Element Cycling Functions of Hydrothermarchaeota in Hydrothermal Sediment.</title>
        <authorList>
            <person name="Zhou Z."/>
            <person name="Liu Y."/>
            <person name="Xu W."/>
            <person name="Pan J."/>
            <person name="Luo Z.H."/>
            <person name="Li M."/>
        </authorList>
    </citation>
    <scope>NUCLEOTIDE SEQUENCE [LARGE SCALE GENOMIC DNA]</scope>
    <source>
        <strain evidence="1">SpSt-374</strain>
    </source>
</reference>
<comment type="caution">
    <text evidence="1">The sequence shown here is derived from an EMBL/GenBank/DDBJ whole genome shotgun (WGS) entry which is preliminary data.</text>
</comment>
<proteinExistence type="predicted"/>
<protein>
    <submittedName>
        <fullName evidence="1">DUF429 domain-containing protein</fullName>
    </submittedName>
</protein>
<sequence>MKFLGIDFGWQSGASGLCCLSWENDCLQLCAKHSADTSREEPAINSGMLRPDDRRESITDILAWVDAVAPNPQSAIVAVDAPTIITNATGMRTADRLTHKYFGRYHAGAYPASLRSRFADRTVALGRSLGDRGFAHAPTIAKRTPGRYQIEVYPHPAIVNLFGLNQILKYKKGPLAHRQLELAKLHQYIGEILPRLEPPLAPDTIGKIPQVQTKLTLKTFKAIEDQLDALLCAYIGAYWWYWGEERNLVLGNGAEGYIVIPAARAEKLDQ</sequence>
<dbReference type="InterPro" id="IPR008306">
    <property type="entry name" value="UCP018008"/>
</dbReference>
<accession>A0A7C3VNT9</accession>
<name>A0A7C3VNT9_9CYAN</name>
<dbReference type="InterPro" id="IPR007362">
    <property type="entry name" value="DUF429"/>
</dbReference>
<dbReference type="AlphaFoldDB" id="A0A7C3VNT9"/>
<organism evidence="1">
    <name type="scientific">Planktothricoides sp. SpSt-374</name>
    <dbReference type="NCBI Taxonomy" id="2282167"/>
    <lineage>
        <taxon>Bacteria</taxon>
        <taxon>Bacillati</taxon>
        <taxon>Cyanobacteriota</taxon>
        <taxon>Cyanophyceae</taxon>
        <taxon>Oscillatoriophycideae</taxon>
        <taxon>Oscillatoriales</taxon>
        <taxon>Oscillatoriaceae</taxon>
        <taxon>Planktothricoides</taxon>
    </lineage>
</organism>
<evidence type="ECO:0000313" key="1">
    <source>
        <dbReference type="EMBL" id="HGG03677.1"/>
    </source>
</evidence>
<dbReference type="Pfam" id="PF04250">
    <property type="entry name" value="DUF429"/>
    <property type="match status" value="1"/>
</dbReference>